<name>A0A6A6I5D7_9PLEO</name>
<dbReference type="RefSeq" id="XP_033680443.1">
    <property type="nucleotide sequence ID" value="XM_033833731.1"/>
</dbReference>
<evidence type="ECO:0000313" key="2">
    <source>
        <dbReference type="Proteomes" id="UP000800094"/>
    </source>
</evidence>
<accession>A0A6A6I5D7</accession>
<evidence type="ECO:0000313" key="1">
    <source>
        <dbReference type="EMBL" id="KAF2245439.1"/>
    </source>
</evidence>
<proteinExistence type="predicted"/>
<dbReference type="AlphaFoldDB" id="A0A6A6I5D7"/>
<sequence length="482" mass="49910">MWPNCPQLLSKGIPSTMDPLPYCTVANTEHNRASLEACGTTNITFYVGPGFPEGSECALRASPKDLDSWATYDCLVNETAFTLNATGGGFGTCYTTVKKGGSYKYGVSKLLLFVAVMGLVGAAVGEAVSNTSTPTVQPNAPWANCSELSKGVLMFNDTTLLNKTNLYKAPLTLLNGIEDTSSDSFCVIPNTPDNLDLLESCGPIPSLYVGAGFPEGSNCLLKQNTSADLSYISSCISVGPVHGFENGSRALKTCFYGETKCVTADSRSLCGGRGQASSATRQHGGVSKLLLSVAILGLLGAAVDASILHKLLLLTLILGMVTAAAGTSIPAPLPRDTTPWSNCTSLNYPTSLTDTTTDHFCVVPNTASNHETLQSCAAANITEYVGAGYPPGSGCLLRWNTAAETFAVSACITRGELSGWGNGSVPVQTCFGKGGAKCVSDRKTTGIHCEARTGGGASVRGVGKMLWLAVGVGVVGVVVGGF</sequence>
<reference evidence="1" key="1">
    <citation type="journal article" date="2020" name="Stud. Mycol.">
        <title>101 Dothideomycetes genomes: a test case for predicting lifestyles and emergence of pathogens.</title>
        <authorList>
            <person name="Haridas S."/>
            <person name="Albert R."/>
            <person name="Binder M."/>
            <person name="Bloem J."/>
            <person name="Labutti K."/>
            <person name="Salamov A."/>
            <person name="Andreopoulos B."/>
            <person name="Baker S."/>
            <person name="Barry K."/>
            <person name="Bills G."/>
            <person name="Bluhm B."/>
            <person name="Cannon C."/>
            <person name="Castanera R."/>
            <person name="Culley D."/>
            <person name="Daum C."/>
            <person name="Ezra D."/>
            <person name="Gonzalez J."/>
            <person name="Henrissat B."/>
            <person name="Kuo A."/>
            <person name="Liang C."/>
            <person name="Lipzen A."/>
            <person name="Lutzoni F."/>
            <person name="Magnuson J."/>
            <person name="Mondo S."/>
            <person name="Nolan M."/>
            <person name="Ohm R."/>
            <person name="Pangilinan J."/>
            <person name="Park H.-J."/>
            <person name="Ramirez L."/>
            <person name="Alfaro M."/>
            <person name="Sun H."/>
            <person name="Tritt A."/>
            <person name="Yoshinaga Y."/>
            <person name="Zwiers L.-H."/>
            <person name="Turgeon B."/>
            <person name="Goodwin S."/>
            <person name="Spatafora J."/>
            <person name="Crous P."/>
            <person name="Grigoriev I."/>
        </authorList>
    </citation>
    <scope>NUCLEOTIDE SEQUENCE</scope>
    <source>
        <strain evidence="1">CBS 122368</strain>
    </source>
</reference>
<keyword evidence="2" id="KW-1185">Reference proteome</keyword>
<dbReference type="Proteomes" id="UP000800094">
    <property type="component" value="Unassembled WGS sequence"/>
</dbReference>
<dbReference type="GeneID" id="54587061"/>
<protein>
    <submittedName>
        <fullName evidence="1">Uncharacterized protein</fullName>
    </submittedName>
</protein>
<organism evidence="1 2">
    <name type="scientific">Trematosphaeria pertusa</name>
    <dbReference type="NCBI Taxonomy" id="390896"/>
    <lineage>
        <taxon>Eukaryota</taxon>
        <taxon>Fungi</taxon>
        <taxon>Dikarya</taxon>
        <taxon>Ascomycota</taxon>
        <taxon>Pezizomycotina</taxon>
        <taxon>Dothideomycetes</taxon>
        <taxon>Pleosporomycetidae</taxon>
        <taxon>Pleosporales</taxon>
        <taxon>Massarineae</taxon>
        <taxon>Trematosphaeriaceae</taxon>
        <taxon>Trematosphaeria</taxon>
    </lineage>
</organism>
<dbReference type="EMBL" id="ML987200">
    <property type="protein sequence ID" value="KAF2245439.1"/>
    <property type="molecule type" value="Genomic_DNA"/>
</dbReference>
<gene>
    <name evidence="1" type="ORF">BU26DRAFT_568025</name>
</gene>